<accession>A0A7W7T1V6</accession>
<reference evidence="1 2" key="1">
    <citation type="submission" date="2020-08" db="EMBL/GenBank/DDBJ databases">
        <title>Sequencing the genomes of 1000 actinobacteria strains.</title>
        <authorList>
            <person name="Klenk H.-P."/>
        </authorList>
    </citation>
    <scope>NUCLEOTIDE SEQUENCE [LARGE SCALE GENOMIC DNA]</scope>
    <source>
        <strain evidence="1 2">DSM 45084</strain>
    </source>
</reference>
<gene>
    <name evidence="1" type="ORF">F4559_002394</name>
</gene>
<sequence length="158" mass="17150">MSGTALTVLTPYTAERVEPIVVAAMTAEGMAPDAGCPEYWRPADGLPYGYTLYPPDFENDPAEVEVVERAAGRTMLCDVGLHIFVSDVAGRPLLGRLAQRVAREAEGWVLVEFRTPPAADLIGYLEGKGRCVRVEGHVHLDASAMAAWYAHPAFHVIK</sequence>
<keyword evidence="2" id="KW-1185">Reference proteome</keyword>
<evidence type="ECO:0008006" key="3">
    <source>
        <dbReference type="Google" id="ProtNLM"/>
    </source>
</evidence>
<name>A0A7W7T1V6_9PSEU</name>
<dbReference type="EMBL" id="JACHJS010000001">
    <property type="protein sequence ID" value="MBB4965035.1"/>
    <property type="molecule type" value="Genomic_DNA"/>
</dbReference>
<organism evidence="1 2">
    <name type="scientific">Saccharothrix violaceirubra</name>
    <dbReference type="NCBI Taxonomy" id="413306"/>
    <lineage>
        <taxon>Bacteria</taxon>
        <taxon>Bacillati</taxon>
        <taxon>Actinomycetota</taxon>
        <taxon>Actinomycetes</taxon>
        <taxon>Pseudonocardiales</taxon>
        <taxon>Pseudonocardiaceae</taxon>
        <taxon>Saccharothrix</taxon>
    </lineage>
</organism>
<dbReference type="AlphaFoldDB" id="A0A7W7T1V6"/>
<comment type="caution">
    <text evidence="1">The sequence shown here is derived from an EMBL/GenBank/DDBJ whole genome shotgun (WGS) entry which is preliminary data.</text>
</comment>
<evidence type="ECO:0000313" key="1">
    <source>
        <dbReference type="EMBL" id="MBB4965035.1"/>
    </source>
</evidence>
<protein>
    <recommendedName>
        <fullName evidence="3">DUF4265 domain-containing protein</fullName>
    </recommendedName>
</protein>
<dbReference type="Proteomes" id="UP000542674">
    <property type="component" value="Unassembled WGS sequence"/>
</dbReference>
<evidence type="ECO:0000313" key="2">
    <source>
        <dbReference type="Proteomes" id="UP000542674"/>
    </source>
</evidence>
<dbReference type="RefSeq" id="WP_184668393.1">
    <property type="nucleotide sequence ID" value="NZ_BAABAI010000013.1"/>
</dbReference>
<proteinExistence type="predicted"/>